<dbReference type="InterPro" id="IPR013783">
    <property type="entry name" value="Ig-like_fold"/>
</dbReference>
<dbReference type="OrthoDB" id="5334309at2759"/>
<evidence type="ECO:0000256" key="2">
    <source>
        <dbReference type="ARBA" id="ARBA00022737"/>
    </source>
</evidence>
<proteinExistence type="inferred from homology"/>
<evidence type="ECO:0000256" key="5">
    <source>
        <dbReference type="SAM" id="MobiDB-lite"/>
    </source>
</evidence>
<feature type="repeat" description="Filamin" evidence="4">
    <location>
        <begin position="672"/>
        <end position="768"/>
    </location>
</feature>
<dbReference type="Proteomes" id="UP000183832">
    <property type="component" value="Unassembled WGS sequence"/>
</dbReference>
<evidence type="ECO:0000313" key="7">
    <source>
        <dbReference type="EMBL" id="CRL07146.1"/>
    </source>
</evidence>
<comment type="similarity">
    <text evidence="1">Belongs to the filamin family.</text>
</comment>
<dbReference type="Gene3D" id="2.60.40.10">
    <property type="entry name" value="Immunoglobulins"/>
    <property type="match status" value="13"/>
</dbReference>
<evidence type="ECO:0000256" key="3">
    <source>
        <dbReference type="ARBA" id="ARBA00023203"/>
    </source>
</evidence>
<reference evidence="7 8" key="1">
    <citation type="submission" date="2015-04" db="EMBL/GenBank/DDBJ databases">
        <authorList>
            <person name="Syromyatnikov M.Y."/>
            <person name="Popov V.N."/>
        </authorList>
    </citation>
    <scope>NUCLEOTIDE SEQUENCE [LARGE SCALE GENOMIC DNA]</scope>
</reference>
<dbReference type="SUPFAM" id="SSF47576">
    <property type="entry name" value="Calponin-homology domain, CH-domain"/>
    <property type="match status" value="1"/>
</dbReference>
<feature type="repeat" description="Filamin" evidence="4">
    <location>
        <begin position="1352"/>
        <end position="1451"/>
    </location>
</feature>
<feature type="repeat" description="Filamin" evidence="4">
    <location>
        <begin position="769"/>
        <end position="866"/>
    </location>
</feature>
<dbReference type="InterPro" id="IPR001298">
    <property type="entry name" value="Filamin/ABP280_rpt"/>
</dbReference>
<dbReference type="PROSITE" id="PS50194">
    <property type="entry name" value="FILAMIN_REPEAT"/>
    <property type="match status" value="13"/>
</dbReference>
<keyword evidence="8" id="KW-1185">Reference proteome</keyword>
<dbReference type="PROSITE" id="PS50021">
    <property type="entry name" value="CH"/>
    <property type="match status" value="2"/>
</dbReference>
<dbReference type="InterPro" id="IPR017868">
    <property type="entry name" value="Filamin/ABP280_repeat-like"/>
</dbReference>
<sequence length="1546" mass="168098">MQQPPKSLGEFLVSNNPNPVRDYREPPEEEEMIEAERDLAEDAEWKRIQQNTFTRWANEHLKIIDKTIMSLETDLSDGLALIALIEVLSQKKMSKHNKRPTFRSQKLENISVAMKFLEREGIKIINIDSTDIVDCKLKLILGLIWLLILHYSISMPMWDTDGTDDKQTPKQRLLNWVKNRIPELPIHNFTTDWNDGKAIGALVDNVAPGLCPDWSTWDPKDALQNATEAMNLADDWLGVRQLIKPDEMTNPVIDEQSMMTYLSQYPSAKLKQGAPIRPRTNPNSIPPPRVRCYGPGIEPTGPVVDTVANFTVETFSAGSGNVEVKVLNPSGSPEQVDVRFNNDKALTYSVSYIPKVQGPHKVYVKFSGRDVPKSPYNVMVEGVAGDASKVSASGPGLLPDGVIVKRPTYFDIHTKDAGKGVPEVIILDPQGQKTSVAAKVRQIEANVWRCDYTAATAGLHSVNVFYAGKPIPNSPFGVRVSPSSDPKKVRAFGRGLQPTGVRVGDVADFRISTEGAGEGIPQVRILGPGGQNTHFEMKAINNSTFDAVYKPNKEGRYRVMISHGGQEIPKSPFDVNVGPKKISSIVAFGPGLHSGIVDQPACFVVETNGETGALGFSVAGPSQAKIECIDNGDGSALVKYHPTAPGEYAVHILCDEEDIPKSPYMAQVIVQPPDVHPQNVKVYGEGVEPNSLEVGKKTEFFIDHKNAGVAPLEIKVSDTQGRPEQVQINEKADGIKQIFYTPSNAKPHTVEVNYGGVAAPNSPFRVYVNAPLNPAKVQAFGPWLERPDLKPNEPTHFIVDASDAGQGALEATVINDITKQPVPVQIIDNEDNTYTVELTPDLAGTYTTNLTYGGLKVPLTMKSVISPTVDVSKVQVEGLESTAPVNSLQQFKIITKDKSPGDLSVTITSPSGNRLKAHIINTEDGFLVNFTPTQIGEYLFFVSFCGTPLLTEPYLIECVKKSDSNKVFATGSGLHSGIVNELAEFLIDTRAAGHGALGVTVEGPCECHLNCRDNGDGTCNIAYWPIECGDYTVNITFNDRHILGSPFQSIIYPTPNLERVKVSGAGIELNGVVMNAQTAFNVDMSKLGQKIDTSRLSCAITDPKGKIIPSKITRTNEVFKILYTPFEAGRHTIELCYDNMPVPGSPFVIHVKSGCDPSRCKAYGKGLEGGVMNQKAKFTVTTREAGIGGLSFAIEGPSEAKMSCVDNRDGSCDVEFLPTEPGEYDITIKFAEKHIPGSPFKVFITGSSQQVPTGDFRSVKLYGPAVETLHVYEGIPASFFINVSDAGAGLIGVEMTSSEGGAVENYEVEERGDGNYMVTFIPPKQNTTITAKVSFAKNNVPGSPFTMKVLQPMAVKSSNIVMSSDITKQPLPASVPAKFSIDTKAIGKSVNSKDINVFIKNAQGKSINAQLEQGADGKFHIIFVPEEIGNHNISVQYAGKEIEGSPFILQSAPTGNANLCKFVNTAAEKVIFGKKNRLTVDAREAGTGNVTCTIKLTNGRYIDTEIVEKDGFFDIFYLLPEPGTYDVDVKFGGKQVPNGLMRMTVK</sequence>
<dbReference type="EMBL" id="CVRI01000070">
    <property type="protein sequence ID" value="CRL07146.1"/>
    <property type="molecule type" value="Genomic_DNA"/>
</dbReference>
<dbReference type="SMART" id="SM00557">
    <property type="entry name" value="IG_FLMN"/>
    <property type="match status" value="13"/>
</dbReference>
<dbReference type="SMART" id="SM00033">
    <property type="entry name" value="CH"/>
    <property type="match status" value="2"/>
</dbReference>
<protein>
    <submittedName>
        <fullName evidence="7">CLUMA_CG020139, isoform C</fullName>
    </submittedName>
</protein>
<feature type="repeat" description="Filamin" evidence="4">
    <location>
        <begin position="577"/>
        <end position="668"/>
    </location>
</feature>
<dbReference type="InterPro" id="IPR014756">
    <property type="entry name" value="Ig_E-set"/>
</dbReference>
<organism evidence="7 8">
    <name type="scientific">Clunio marinus</name>
    <dbReference type="NCBI Taxonomy" id="568069"/>
    <lineage>
        <taxon>Eukaryota</taxon>
        <taxon>Metazoa</taxon>
        <taxon>Ecdysozoa</taxon>
        <taxon>Arthropoda</taxon>
        <taxon>Hexapoda</taxon>
        <taxon>Insecta</taxon>
        <taxon>Pterygota</taxon>
        <taxon>Neoptera</taxon>
        <taxon>Endopterygota</taxon>
        <taxon>Diptera</taxon>
        <taxon>Nematocera</taxon>
        <taxon>Chironomoidea</taxon>
        <taxon>Chironomidae</taxon>
        <taxon>Clunio</taxon>
    </lineage>
</organism>
<dbReference type="PROSITE" id="PS00020">
    <property type="entry name" value="ACTININ_2"/>
    <property type="match status" value="1"/>
</dbReference>
<feature type="region of interest" description="Disordered" evidence="5">
    <location>
        <begin position="1"/>
        <end position="29"/>
    </location>
</feature>
<feature type="repeat" description="Filamin" evidence="4">
    <location>
        <begin position="382"/>
        <end position="480"/>
    </location>
</feature>
<dbReference type="FunFam" id="2.60.40.10:FF:000007">
    <property type="entry name" value="Filamin-B isoform C"/>
    <property type="match status" value="1"/>
</dbReference>
<dbReference type="FunFam" id="2.60.40.10:FF:000140">
    <property type="entry name" value="FiLamiN (Actin binding protein) homolog"/>
    <property type="match status" value="1"/>
</dbReference>
<dbReference type="PANTHER" id="PTHR38537">
    <property type="entry name" value="JITTERBUG, ISOFORM N"/>
    <property type="match status" value="1"/>
</dbReference>
<feature type="repeat" description="Filamin" evidence="4">
    <location>
        <begin position="481"/>
        <end position="577"/>
    </location>
</feature>
<gene>
    <name evidence="7" type="primary">putative Filamin-A</name>
    <name evidence="7" type="ORF">CLUMA_CG020139</name>
</gene>
<dbReference type="Pfam" id="PF00630">
    <property type="entry name" value="Filamin"/>
    <property type="match status" value="13"/>
</dbReference>
<feature type="repeat" description="Filamin" evidence="4">
    <location>
        <begin position="1452"/>
        <end position="1545"/>
    </location>
</feature>
<evidence type="ECO:0000256" key="4">
    <source>
        <dbReference type="PROSITE-ProRule" id="PRU00087"/>
    </source>
</evidence>
<dbReference type="STRING" id="568069.A0A1J1J5B2"/>
<feature type="repeat" description="Filamin" evidence="4">
    <location>
        <begin position="959"/>
        <end position="1051"/>
    </location>
</feature>
<dbReference type="InterPro" id="IPR001589">
    <property type="entry name" value="Actinin_actin-bd_CS"/>
</dbReference>
<dbReference type="GO" id="GO:0030036">
    <property type="term" value="P:actin cytoskeleton organization"/>
    <property type="evidence" value="ECO:0007669"/>
    <property type="project" value="InterPro"/>
</dbReference>
<accession>A0A1J1J5B2</accession>
<dbReference type="InterPro" id="IPR001715">
    <property type="entry name" value="CH_dom"/>
</dbReference>
<feature type="repeat" description="Filamin" evidence="4">
    <location>
        <begin position="866"/>
        <end position="958"/>
    </location>
</feature>
<dbReference type="Gene3D" id="1.10.418.10">
    <property type="entry name" value="Calponin-like domain"/>
    <property type="match status" value="2"/>
</dbReference>
<dbReference type="SUPFAM" id="SSF81296">
    <property type="entry name" value="E set domains"/>
    <property type="match status" value="13"/>
</dbReference>
<feature type="repeat" description="Filamin" evidence="4">
    <location>
        <begin position="1251"/>
        <end position="1349"/>
    </location>
</feature>
<dbReference type="FunFam" id="1.10.418.10:FF:000006">
    <property type="entry name" value="Filamin-B isoform A"/>
    <property type="match status" value="1"/>
</dbReference>
<evidence type="ECO:0000313" key="8">
    <source>
        <dbReference type="Proteomes" id="UP000183832"/>
    </source>
</evidence>
<name>A0A1J1J5B2_9DIPT</name>
<feature type="domain" description="Calponin-homology (CH)" evidence="6">
    <location>
        <begin position="167"/>
        <end position="270"/>
    </location>
</feature>
<feature type="repeat" description="Filamin" evidence="4">
    <location>
        <begin position="1152"/>
        <end position="1244"/>
    </location>
</feature>
<dbReference type="PROSITE" id="PS00019">
    <property type="entry name" value="ACTININ_1"/>
    <property type="match status" value="1"/>
</dbReference>
<dbReference type="FunFam" id="2.60.40.10:FF:000001">
    <property type="entry name" value="Filamin-C isoform b"/>
    <property type="match status" value="3"/>
</dbReference>
<evidence type="ECO:0000256" key="1">
    <source>
        <dbReference type="ARBA" id="ARBA00009238"/>
    </source>
</evidence>
<dbReference type="InterPro" id="IPR036872">
    <property type="entry name" value="CH_dom_sf"/>
</dbReference>
<feature type="repeat" description="Filamin" evidence="4">
    <location>
        <begin position="282"/>
        <end position="380"/>
    </location>
</feature>
<feature type="repeat" description="Filamin" evidence="4">
    <location>
        <begin position="1052"/>
        <end position="1151"/>
    </location>
</feature>
<evidence type="ECO:0000259" key="6">
    <source>
        <dbReference type="PROSITE" id="PS50021"/>
    </source>
</evidence>
<keyword evidence="3" id="KW-0009">Actin-binding</keyword>
<dbReference type="InterPro" id="IPR044801">
    <property type="entry name" value="Filamin"/>
</dbReference>
<keyword evidence="2" id="KW-0677">Repeat</keyword>
<dbReference type="PANTHER" id="PTHR38537:SF8">
    <property type="entry name" value="FILAMIN-A"/>
    <property type="match status" value="1"/>
</dbReference>
<dbReference type="Pfam" id="PF00307">
    <property type="entry name" value="CH"/>
    <property type="match status" value="2"/>
</dbReference>
<dbReference type="FunFam" id="1.10.418.10:FF:000008">
    <property type="entry name" value="Filamin-B isoform C"/>
    <property type="match status" value="1"/>
</dbReference>
<feature type="region of interest" description="Disordered" evidence="5">
    <location>
        <begin position="270"/>
        <end position="289"/>
    </location>
</feature>
<feature type="domain" description="Calponin-homology (CH)" evidence="6">
    <location>
        <begin position="47"/>
        <end position="152"/>
    </location>
</feature>
<dbReference type="GO" id="GO:0051015">
    <property type="term" value="F:actin filament binding"/>
    <property type="evidence" value="ECO:0007669"/>
    <property type="project" value="InterPro"/>
</dbReference>